<accession>A0ABT3IJQ4</accession>
<keyword evidence="3" id="KW-1185">Reference proteome</keyword>
<comment type="caution">
    <text evidence="2">The sequence shown here is derived from an EMBL/GenBank/DDBJ whole genome shotgun (WGS) entry which is preliminary data.</text>
</comment>
<evidence type="ECO:0000259" key="1">
    <source>
        <dbReference type="PROSITE" id="PS50042"/>
    </source>
</evidence>
<reference evidence="2 3" key="1">
    <citation type="submission" date="2022-10" db="EMBL/GenBank/DDBJ databases">
        <title>Chitinophaga nivalis PC15 sp. nov., isolated from Pyeongchang county, South Korea.</title>
        <authorList>
            <person name="Trinh H.N."/>
        </authorList>
    </citation>
    <scope>NUCLEOTIDE SEQUENCE [LARGE SCALE GENOMIC DNA]</scope>
    <source>
        <strain evidence="2 3">PC14</strain>
    </source>
</reference>
<dbReference type="InterPro" id="IPR000595">
    <property type="entry name" value="cNMP-bd_dom"/>
</dbReference>
<proteinExistence type="predicted"/>
<evidence type="ECO:0000313" key="2">
    <source>
        <dbReference type="EMBL" id="MCW3484196.1"/>
    </source>
</evidence>
<organism evidence="2 3">
    <name type="scientific">Chitinophaga nivalis</name>
    <dbReference type="NCBI Taxonomy" id="2991709"/>
    <lineage>
        <taxon>Bacteria</taxon>
        <taxon>Pseudomonadati</taxon>
        <taxon>Bacteroidota</taxon>
        <taxon>Chitinophagia</taxon>
        <taxon>Chitinophagales</taxon>
        <taxon>Chitinophagaceae</taxon>
        <taxon>Chitinophaga</taxon>
    </lineage>
</organism>
<name>A0ABT3IJQ4_9BACT</name>
<evidence type="ECO:0000313" key="3">
    <source>
        <dbReference type="Proteomes" id="UP001207742"/>
    </source>
</evidence>
<dbReference type="InterPro" id="IPR018490">
    <property type="entry name" value="cNMP-bd_dom_sf"/>
</dbReference>
<dbReference type="Proteomes" id="UP001207742">
    <property type="component" value="Unassembled WGS sequence"/>
</dbReference>
<gene>
    <name evidence="2" type="ORF">OL497_09850</name>
</gene>
<feature type="domain" description="Cyclic nucleotide-binding" evidence="1">
    <location>
        <begin position="33"/>
        <end position="117"/>
    </location>
</feature>
<dbReference type="CDD" id="cd00038">
    <property type="entry name" value="CAP_ED"/>
    <property type="match status" value="1"/>
</dbReference>
<dbReference type="Pfam" id="PF00027">
    <property type="entry name" value="cNMP_binding"/>
    <property type="match status" value="1"/>
</dbReference>
<dbReference type="EMBL" id="JAPDNS010000001">
    <property type="protein sequence ID" value="MCW3484196.1"/>
    <property type="molecule type" value="Genomic_DNA"/>
</dbReference>
<dbReference type="SUPFAM" id="SSF51206">
    <property type="entry name" value="cAMP-binding domain-like"/>
    <property type="match status" value="1"/>
</dbReference>
<sequence>MATTGSFLIDTLQQLGPVSKADKAIYLHRFQVKHYRKGDFFLQEGQVCKYMGLVESGLLRYYINQDGKERSFSFLHEKRFLCNYESFITQAPSTRIIQALEDTTVHVANYEDFQYIFDHTQSGDRIGRLVLGMAFIKLEKDLASFYTDTPEQRYQRFIEEYPQLQQRISQYHIASFVGVKPPSLSRIRKRIFESR</sequence>
<dbReference type="PROSITE" id="PS50042">
    <property type="entry name" value="CNMP_BINDING_3"/>
    <property type="match status" value="1"/>
</dbReference>
<dbReference type="Gene3D" id="2.60.120.10">
    <property type="entry name" value="Jelly Rolls"/>
    <property type="match status" value="1"/>
</dbReference>
<dbReference type="InterPro" id="IPR014710">
    <property type="entry name" value="RmlC-like_jellyroll"/>
</dbReference>
<dbReference type="RefSeq" id="WP_264729715.1">
    <property type="nucleotide sequence ID" value="NZ_JAPDNR010000001.1"/>
</dbReference>
<protein>
    <submittedName>
        <fullName evidence="2">Crp/Fnr family transcriptional regulator</fullName>
    </submittedName>
</protein>